<dbReference type="EMBL" id="FR872582">
    <property type="protein sequence ID" value="CCB89975.1"/>
    <property type="molecule type" value="Genomic_DNA"/>
</dbReference>
<dbReference type="InterPro" id="IPR027417">
    <property type="entry name" value="P-loop_NTPase"/>
</dbReference>
<reference key="1">
    <citation type="journal article" date="2011" name="Mol. Biol. Evol.">
        <title>Unity in variety -- the pan-genome of the Chlamydiae.</title>
        <authorList>
            <person name="Collingro A."/>
            <person name="Tischler P."/>
            <person name="Weinmaier T."/>
            <person name="Penz T."/>
            <person name="Heinz E."/>
            <person name="Brunham R.C."/>
            <person name="Read T.D."/>
            <person name="Bavoil P.M."/>
            <person name="Sachse K."/>
            <person name="Kahane S."/>
            <person name="Friedman M.G."/>
            <person name="Rattei T."/>
            <person name="Myers G.S.A."/>
            <person name="Horn M."/>
        </authorList>
    </citation>
    <scope>NUCLEOTIDE SEQUENCE</scope>
    <source>
        <strain>Z</strain>
    </source>
</reference>
<keyword evidence="3" id="KW-1185">Reference proteome</keyword>
<name>F8L3U9_SIMNZ</name>
<dbReference type="Proteomes" id="UP000000496">
    <property type="component" value="Chromosome gsn.131"/>
</dbReference>
<dbReference type="OrthoDB" id="7351510at2"/>
<evidence type="ECO:0000313" key="2">
    <source>
        <dbReference type="EMBL" id="CCB89975.1"/>
    </source>
</evidence>
<accession>F8L3U9</accession>
<dbReference type="InterPro" id="IPR038727">
    <property type="entry name" value="NadR/Ttd14_AAA_dom"/>
</dbReference>
<feature type="domain" description="NadR/Ttd14 AAA" evidence="1">
    <location>
        <begin position="2"/>
        <end position="166"/>
    </location>
</feature>
<organism evidence="2 3">
    <name type="scientific">Simkania negevensis (strain ATCC VR-1471 / DSM 27360 / Z)</name>
    <dbReference type="NCBI Taxonomy" id="331113"/>
    <lineage>
        <taxon>Bacteria</taxon>
        <taxon>Pseudomonadati</taxon>
        <taxon>Chlamydiota</taxon>
        <taxon>Chlamydiia</taxon>
        <taxon>Parachlamydiales</taxon>
        <taxon>Simkaniaceae</taxon>
        <taxon>Simkania</taxon>
    </lineage>
</organism>
<dbReference type="HOGENOM" id="CLU_114570_0_0_0"/>
<evidence type="ECO:0000313" key="3">
    <source>
        <dbReference type="Proteomes" id="UP000000496"/>
    </source>
</evidence>
<sequence>MRIAVSGTHHSGKSTLVEALEKELKGYVAMDEPYFLLEQEGYIFSDPPVVADFEEQFWYCLDLIEESGPNVLLDRCPLDFLAYAMVISKKVDVVSWIEEMEEALAFLDLIVFLPIESPDRISVPSSENEKFRKKANEKMEELILDDSLGILGKIKVLEVEGDLESRVRLVRLGMES</sequence>
<dbReference type="AlphaFoldDB" id="F8L3U9"/>
<proteinExistence type="predicted"/>
<protein>
    <recommendedName>
        <fullName evidence="1">NadR/Ttd14 AAA domain-containing protein</fullName>
    </recommendedName>
</protein>
<dbReference type="STRING" id="331113.SNE_A20980"/>
<dbReference type="eggNOG" id="COG0125">
    <property type="taxonomic scope" value="Bacteria"/>
</dbReference>
<dbReference type="RefSeq" id="WP_013944441.1">
    <property type="nucleotide sequence ID" value="NC_015713.1"/>
</dbReference>
<dbReference type="Pfam" id="PF13521">
    <property type="entry name" value="AAA_28"/>
    <property type="match status" value="1"/>
</dbReference>
<dbReference type="Gene3D" id="3.40.50.300">
    <property type="entry name" value="P-loop containing nucleotide triphosphate hydrolases"/>
    <property type="match status" value="1"/>
</dbReference>
<dbReference type="KEGG" id="sng:SNE_A20980"/>
<reference evidence="2 3" key="2">
    <citation type="journal article" date="2011" name="Mol. Biol. Evol.">
        <title>Unity in variety--the pan-genome of the Chlamydiae.</title>
        <authorList>
            <person name="Collingro A."/>
            <person name="Tischler P."/>
            <person name="Weinmaier T."/>
            <person name="Penz T."/>
            <person name="Heinz E."/>
            <person name="Brunham R.C."/>
            <person name="Read T.D."/>
            <person name="Bavoil P.M."/>
            <person name="Sachse K."/>
            <person name="Kahane S."/>
            <person name="Friedman M.G."/>
            <person name="Rattei T."/>
            <person name="Myers G.S."/>
            <person name="Horn M."/>
        </authorList>
    </citation>
    <scope>NUCLEOTIDE SEQUENCE [LARGE SCALE GENOMIC DNA]</scope>
    <source>
        <strain evidence="3">ATCC VR-1471 / Z</strain>
    </source>
</reference>
<evidence type="ECO:0000259" key="1">
    <source>
        <dbReference type="Pfam" id="PF13521"/>
    </source>
</evidence>
<gene>
    <name evidence="2" type="ordered locus">SNE_A20980</name>
</gene>
<dbReference type="SUPFAM" id="SSF52540">
    <property type="entry name" value="P-loop containing nucleoside triphosphate hydrolases"/>
    <property type="match status" value="1"/>
</dbReference>